<dbReference type="GO" id="GO:0016209">
    <property type="term" value="F:antioxidant activity"/>
    <property type="evidence" value="ECO:0007669"/>
    <property type="project" value="InterPro"/>
</dbReference>
<evidence type="ECO:0000256" key="3">
    <source>
        <dbReference type="ARBA" id="ARBA00023157"/>
    </source>
</evidence>
<dbReference type="AlphaFoldDB" id="A0A2W5V653"/>
<gene>
    <name evidence="6" type="ORF">DI536_05985</name>
</gene>
<dbReference type="PROSITE" id="PS51352">
    <property type="entry name" value="THIOREDOXIN_2"/>
    <property type="match status" value="1"/>
</dbReference>
<evidence type="ECO:0000256" key="1">
    <source>
        <dbReference type="ARBA" id="ARBA00004196"/>
    </source>
</evidence>
<dbReference type="Pfam" id="PF00578">
    <property type="entry name" value="AhpC-TSA"/>
    <property type="match status" value="1"/>
</dbReference>
<keyword evidence="4" id="KW-0676">Redox-active center</keyword>
<dbReference type="GO" id="GO:0016491">
    <property type="term" value="F:oxidoreductase activity"/>
    <property type="evidence" value="ECO:0007669"/>
    <property type="project" value="InterPro"/>
</dbReference>
<dbReference type="GO" id="GO:0017004">
    <property type="term" value="P:cytochrome complex assembly"/>
    <property type="evidence" value="ECO:0007669"/>
    <property type="project" value="UniProtKB-KW"/>
</dbReference>
<evidence type="ECO:0000259" key="5">
    <source>
        <dbReference type="PROSITE" id="PS51352"/>
    </source>
</evidence>
<dbReference type="GO" id="GO:0030313">
    <property type="term" value="C:cell envelope"/>
    <property type="evidence" value="ECO:0007669"/>
    <property type="project" value="UniProtKB-SubCell"/>
</dbReference>
<sequence>MAGKKAPDFTIKRLDTDETVSLTQFAGRPVVINFWATWCGPCKIEHPVLDWAASKYGNDAVFLGIVFEDTEDNTRRFLQENGWSFPQLFDPRSTVAVDYGVSGVPETYFINRQGIIVKKFPFPFQAPQQFEREIQEILQ</sequence>
<evidence type="ECO:0000313" key="6">
    <source>
        <dbReference type="EMBL" id="PZR16828.1"/>
    </source>
</evidence>
<dbReference type="PANTHER" id="PTHR42852:SF6">
    <property type="entry name" value="THIOL:DISULFIDE INTERCHANGE PROTEIN DSBE"/>
    <property type="match status" value="1"/>
</dbReference>
<dbReference type="InterPro" id="IPR000866">
    <property type="entry name" value="AhpC/TSA"/>
</dbReference>
<feature type="domain" description="Thioredoxin" evidence="5">
    <location>
        <begin position="1"/>
        <end position="139"/>
    </location>
</feature>
<dbReference type="InterPro" id="IPR013766">
    <property type="entry name" value="Thioredoxin_domain"/>
</dbReference>
<dbReference type="EMBL" id="QFQP01000003">
    <property type="protein sequence ID" value="PZR16828.1"/>
    <property type="molecule type" value="Genomic_DNA"/>
</dbReference>
<dbReference type="InterPro" id="IPR036249">
    <property type="entry name" value="Thioredoxin-like_sf"/>
</dbReference>
<dbReference type="PANTHER" id="PTHR42852">
    <property type="entry name" value="THIOL:DISULFIDE INTERCHANGE PROTEIN DSBE"/>
    <property type="match status" value="1"/>
</dbReference>
<dbReference type="Proteomes" id="UP000249061">
    <property type="component" value="Unassembled WGS sequence"/>
</dbReference>
<dbReference type="InterPro" id="IPR017937">
    <property type="entry name" value="Thioredoxin_CS"/>
</dbReference>
<proteinExistence type="predicted"/>
<organism evidence="6 7">
    <name type="scientific">Archangium gephyra</name>
    <dbReference type="NCBI Taxonomy" id="48"/>
    <lineage>
        <taxon>Bacteria</taxon>
        <taxon>Pseudomonadati</taxon>
        <taxon>Myxococcota</taxon>
        <taxon>Myxococcia</taxon>
        <taxon>Myxococcales</taxon>
        <taxon>Cystobacterineae</taxon>
        <taxon>Archangiaceae</taxon>
        <taxon>Archangium</taxon>
    </lineage>
</organism>
<evidence type="ECO:0000313" key="7">
    <source>
        <dbReference type="Proteomes" id="UP000249061"/>
    </source>
</evidence>
<keyword evidence="2" id="KW-0201">Cytochrome c-type biogenesis</keyword>
<comment type="subcellular location">
    <subcellularLocation>
        <location evidence="1">Cell envelope</location>
    </subcellularLocation>
</comment>
<comment type="caution">
    <text evidence="6">The sequence shown here is derived from an EMBL/GenBank/DDBJ whole genome shotgun (WGS) entry which is preliminary data.</text>
</comment>
<dbReference type="InterPro" id="IPR050553">
    <property type="entry name" value="Thioredoxin_ResA/DsbE_sf"/>
</dbReference>
<protein>
    <submittedName>
        <fullName evidence="6">Thiol:disulfide interchange protein</fullName>
    </submittedName>
</protein>
<evidence type="ECO:0000256" key="2">
    <source>
        <dbReference type="ARBA" id="ARBA00022748"/>
    </source>
</evidence>
<evidence type="ECO:0000256" key="4">
    <source>
        <dbReference type="ARBA" id="ARBA00023284"/>
    </source>
</evidence>
<dbReference type="PROSITE" id="PS00194">
    <property type="entry name" value="THIOREDOXIN_1"/>
    <property type="match status" value="1"/>
</dbReference>
<dbReference type="Gene3D" id="3.40.30.10">
    <property type="entry name" value="Glutaredoxin"/>
    <property type="match status" value="1"/>
</dbReference>
<dbReference type="SUPFAM" id="SSF52833">
    <property type="entry name" value="Thioredoxin-like"/>
    <property type="match status" value="1"/>
</dbReference>
<reference evidence="6 7" key="1">
    <citation type="submission" date="2017-08" db="EMBL/GenBank/DDBJ databases">
        <title>Infants hospitalized years apart are colonized by the same room-sourced microbial strains.</title>
        <authorList>
            <person name="Brooks B."/>
            <person name="Olm M.R."/>
            <person name="Firek B.A."/>
            <person name="Baker R."/>
            <person name="Thomas B.C."/>
            <person name="Morowitz M.J."/>
            <person name="Banfield J.F."/>
        </authorList>
    </citation>
    <scope>NUCLEOTIDE SEQUENCE [LARGE SCALE GENOMIC DNA]</scope>
    <source>
        <strain evidence="6">S2_003_000_R2_14</strain>
    </source>
</reference>
<name>A0A2W5V653_9BACT</name>
<accession>A0A2W5V653</accession>
<dbReference type="CDD" id="cd02966">
    <property type="entry name" value="TlpA_like_family"/>
    <property type="match status" value="1"/>
</dbReference>
<keyword evidence="3" id="KW-1015">Disulfide bond</keyword>